<organism evidence="10 11">
    <name type="scientific">Shouchella lehensis</name>
    <dbReference type="NCBI Taxonomy" id="300825"/>
    <lineage>
        <taxon>Bacteria</taxon>
        <taxon>Bacillati</taxon>
        <taxon>Bacillota</taxon>
        <taxon>Bacilli</taxon>
        <taxon>Bacillales</taxon>
        <taxon>Bacillaceae</taxon>
        <taxon>Shouchella</taxon>
    </lineage>
</organism>
<dbReference type="InterPro" id="IPR020846">
    <property type="entry name" value="MFS_dom"/>
</dbReference>
<dbReference type="InterPro" id="IPR036259">
    <property type="entry name" value="MFS_trans_sf"/>
</dbReference>
<dbReference type="GO" id="GO:0022857">
    <property type="term" value="F:transmembrane transporter activity"/>
    <property type="evidence" value="ECO:0007669"/>
    <property type="project" value="InterPro"/>
</dbReference>
<dbReference type="PANTHER" id="PTHR43271">
    <property type="entry name" value="BLL2771 PROTEIN"/>
    <property type="match status" value="1"/>
</dbReference>
<dbReference type="Pfam" id="PF07690">
    <property type="entry name" value="MFS_1"/>
    <property type="match status" value="1"/>
</dbReference>
<evidence type="ECO:0000256" key="2">
    <source>
        <dbReference type="ARBA" id="ARBA00008335"/>
    </source>
</evidence>
<feature type="transmembrane region" description="Helical" evidence="8">
    <location>
        <begin position="105"/>
        <end position="127"/>
    </location>
</feature>
<evidence type="ECO:0000256" key="5">
    <source>
        <dbReference type="ARBA" id="ARBA00022692"/>
    </source>
</evidence>
<feature type="transmembrane region" description="Helical" evidence="8">
    <location>
        <begin position="80"/>
        <end position="99"/>
    </location>
</feature>
<keyword evidence="5 8" id="KW-0812">Transmembrane</keyword>
<dbReference type="PANTHER" id="PTHR43271:SF1">
    <property type="entry name" value="INNER MEMBRANE TRANSPORT PROTEIN YNFM"/>
    <property type="match status" value="1"/>
</dbReference>
<feature type="transmembrane region" description="Helical" evidence="8">
    <location>
        <begin position="14"/>
        <end position="32"/>
    </location>
</feature>
<evidence type="ECO:0000256" key="6">
    <source>
        <dbReference type="ARBA" id="ARBA00022989"/>
    </source>
</evidence>
<feature type="transmembrane region" description="Helical" evidence="8">
    <location>
        <begin position="220"/>
        <end position="243"/>
    </location>
</feature>
<dbReference type="Proteomes" id="UP000298210">
    <property type="component" value="Unassembled WGS sequence"/>
</dbReference>
<name>A0A4Y7WEJ5_9BACI</name>
<dbReference type="AlphaFoldDB" id="A0A4Y7WEJ5"/>
<feature type="transmembrane region" description="Helical" evidence="8">
    <location>
        <begin position="139"/>
        <end position="160"/>
    </location>
</feature>
<evidence type="ECO:0000259" key="9">
    <source>
        <dbReference type="PROSITE" id="PS50850"/>
    </source>
</evidence>
<dbReference type="CDD" id="cd17324">
    <property type="entry name" value="MFS_NepI_like"/>
    <property type="match status" value="1"/>
</dbReference>
<evidence type="ECO:0000256" key="7">
    <source>
        <dbReference type="ARBA" id="ARBA00023136"/>
    </source>
</evidence>
<keyword evidence="6 8" id="KW-1133">Transmembrane helix</keyword>
<feature type="transmembrane region" description="Helical" evidence="8">
    <location>
        <begin position="340"/>
        <end position="359"/>
    </location>
</feature>
<dbReference type="InterPro" id="IPR011701">
    <property type="entry name" value="MFS"/>
</dbReference>
<accession>A0A4Y7WEJ5</accession>
<dbReference type="EMBL" id="SNUX01000004">
    <property type="protein sequence ID" value="TES46352.1"/>
    <property type="molecule type" value="Genomic_DNA"/>
</dbReference>
<reference evidence="10 11" key="1">
    <citation type="submission" date="2019-03" db="EMBL/GenBank/DDBJ databases">
        <authorList>
            <person name="Liu G."/>
        </authorList>
    </citation>
    <scope>NUCLEOTIDE SEQUENCE [LARGE SCALE GENOMIC DNA]</scope>
    <source>
        <strain evidence="10 11">DSM 19099</strain>
    </source>
</reference>
<dbReference type="PROSITE" id="PS50850">
    <property type="entry name" value="MFS"/>
    <property type="match status" value="1"/>
</dbReference>
<sequence length="396" mass="43024">MAPIHRGTTAFKKLNTALFIGGFCTFAILWGMQSLLPEMANEFNVSPALSSLVQSSTTLSLAFTLLIIGVYAHKFNQKNLMTLSLIVSSLLVILSGFLSNFGVLILFRVLQGITLAGIPAVAMAYLANAIEGKSLGFAMGLYISGSSIGGMTGRILSGFLADQFNWNSAVMGVGFISLAATALFWYLLPSVETTSHHIQQNHRIAHSFFSPFRVPGLRYLFLNGFLLSAGFVSLYNYIGFVLVEPPYSLSQTLVGFIFVVYLVGSFSSMWMGMLSDKYGNDRILTLAICLLFVGGVMTLHPSLWVIIGGIVVFTFGFFGAHSICSSWVSNFRNDHNTQATSIYLFAYYFGGSVVGTISGTLFYSTGWLGIVSLIAAVAILSFLSTKRIAYYSKQAE</sequence>
<keyword evidence="4" id="KW-1003">Cell membrane</keyword>
<dbReference type="Gene3D" id="1.20.1250.20">
    <property type="entry name" value="MFS general substrate transporter like domains"/>
    <property type="match status" value="1"/>
</dbReference>
<evidence type="ECO:0000313" key="11">
    <source>
        <dbReference type="Proteomes" id="UP000298210"/>
    </source>
</evidence>
<evidence type="ECO:0000256" key="1">
    <source>
        <dbReference type="ARBA" id="ARBA00004651"/>
    </source>
</evidence>
<feature type="transmembrane region" description="Helical" evidence="8">
    <location>
        <begin position="249"/>
        <end position="271"/>
    </location>
</feature>
<gene>
    <name evidence="10" type="ORF">E2L03_16775</name>
</gene>
<feature type="domain" description="Major facilitator superfamily (MFS) profile" evidence="9">
    <location>
        <begin position="10"/>
        <end position="393"/>
    </location>
</feature>
<comment type="similarity">
    <text evidence="2">Belongs to the major facilitator superfamily.</text>
</comment>
<evidence type="ECO:0000256" key="3">
    <source>
        <dbReference type="ARBA" id="ARBA00022448"/>
    </source>
</evidence>
<feature type="transmembrane region" description="Helical" evidence="8">
    <location>
        <begin position="283"/>
        <end position="300"/>
    </location>
</feature>
<proteinExistence type="inferred from homology"/>
<feature type="transmembrane region" description="Helical" evidence="8">
    <location>
        <begin position="365"/>
        <end position="383"/>
    </location>
</feature>
<evidence type="ECO:0000256" key="8">
    <source>
        <dbReference type="SAM" id="Phobius"/>
    </source>
</evidence>
<feature type="transmembrane region" description="Helical" evidence="8">
    <location>
        <begin position="166"/>
        <end position="188"/>
    </location>
</feature>
<dbReference type="SUPFAM" id="SSF103473">
    <property type="entry name" value="MFS general substrate transporter"/>
    <property type="match status" value="1"/>
</dbReference>
<protein>
    <submittedName>
        <fullName evidence="10">MFS transporter</fullName>
    </submittedName>
</protein>
<evidence type="ECO:0000256" key="4">
    <source>
        <dbReference type="ARBA" id="ARBA00022475"/>
    </source>
</evidence>
<dbReference type="GO" id="GO:0005886">
    <property type="term" value="C:plasma membrane"/>
    <property type="evidence" value="ECO:0007669"/>
    <property type="project" value="UniProtKB-SubCell"/>
</dbReference>
<feature type="transmembrane region" description="Helical" evidence="8">
    <location>
        <begin position="52"/>
        <end position="73"/>
    </location>
</feature>
<evidence type="ECO:0000313" key="10">
    <source>
        <dbReference type="EMBL" id="TES46352.1"/>
    </source>
</evidence>
<comment type="subcellular location">
    <subcellularLocation>
        <location evidence="1">Cell membrane</location>
        <topology evidence="1">Multi-pass membrane protein</topology>
    </subcellularLocation>
</comment>
<feature type="transmembrane region" description="Helical" evidence="8">
    <location>
        <begin position="306"/>
        <end position="328"/>
    </location>
</feature>
<comment type="caution">
    <text evidence="10">The sequence shown here is derived from an EMBL/GenBank/DDBJ whole genome shotgun (WGS) entry which is preliminary data.</text>
</comment>
<keyword evidence="7 8" id="KW-0472">Membrane</keyword>
<keyword evidence="3" id="KW-0813">Transport</keyword>
<dbReference type="RefSeq" id="WP_134259722.1">
    <property type="nucleotide sequence ID" value="NZ_LDIM01000013.1"/>
</dbReference>